<feature type="transmembrane region" description="Helical" evidence="1">
    <location>
        <begin position="69"/>
        <end position="89"/>
    </location>
</feature>
<accession>A0A6J6GAE1</accession>
<reference evidence="4" key="1">
    <citation type="submission" date="2020-05" db="EMBL/GenBank/DDBJ databases">
        <authorList>
            <person name="Chiriac C."/>
            <person name="Salcher M."/>
            <person name="Ghai R."/>
            <person name="Kavagutti S V."/>
        </authorList>
    </citation>
    <scope>NUCLEOTIDE SEQUENCE</scope>
</reference>
<dbReference type="InterPro" id="IPR002656">
    <property type="entry name" value="Acyl_transf_3_dom"/>
</dbReference>
<dbReference type="Pfam" id="PF01757">
    <property type="entry name" value="Acyl_transf_3"/>
    <property type="match status" value="1"/>
</dbReference>
<sequence>MRILEIQGLRALAAILVLIYHAKFVPGGFIGVDLFYVISGFLITGLILKELEVTGKLDLKNFYQRRIKRLLPTSAFVLLITAVASLILLPPIYRDNLGKDVIAVALYISNYTFAWWQNDYQNLDATPSPFLHYWSLAVEEQFYLIWPILIIFLAKRGVNWIRNGVIAIFISSLLLSIIQTQISPIWAFYSLSTRAWQLAAGALLLFISNKRLKHQSFTWLGVIVIGLAALIFNENTAYPGYLALLPVVGSVLLIASIGSWPKVLTKSSNNPVTQWLGEISYPLYLWHWPILVLPSVWPGQSLSVFQRILCLVVTVVFAHLTSKYIEQPLRYQKYSTAFVYKALVGVTASSVALGVGINLNSSNIISPKMSQYSFDLNEVTKLPIIYDDGCHANYGEINTTECLYGDKSSNKEIVLFGDSHAAQWFPALDKIATSQGYKLFSFTKASCSAIDLPRPNKGAFKASECRKWQENQIVKIKKIKPDILILTNSEHYQLKASENQKNFYWQQAQRKLYEELKPVSKNVIFLVDTPKPQIDVPACLASGKEEECNQIDRPIKLGSPSYKKIDLTNWFCDSTCPAIKENYIVYRDASHISLAAALAATEILRSELIKIGVITAN</sequence>
<evidence type="ECO:0000259" key="3">
    <source>
        <dbReference type="Pfam" id="PF19040"/>
    </source>
</evidence>
<organism evidence="4">
    <name type="scientific">freshwater metagenome</name>
    <dbReference type="NCBI Taxonomy" id="449393"/>
    <lineage>
        <taxon>unclassified sequences</taxon>
        <taxon>metagenomes</taxon>
        <taxon>ecological metagenomes</taxon>
    </lineage>
</organism>
<feature type="transmembrane region" description="Helical" evidence="1">
    <location>
        <begin position="337"/>
        <end position="359"/>
    </location>
</feature>
<proteinExistence type="predicted"/>
<evidence type="ECO:0000313" key="4">
    <source>
        <dbReference type="EMBL" id="CAB4596105.1"/>
    </source>
</evidence>
<feature type="transmembrane region" description="Helical" evidence="1">
    <location>
        <begin position="131"/>
        <end position="153"/>
    </location>
</feature>
<feature type="transmembrane region" description="Helical" evidence="1">
    <location>
        <begin position="29"/>
        <end position="48"/>
    </location>
</feature>
<feature type="domain" description="SGNH" evidence="3">
    <location>
        <begin position="390"/>
        <end position="604"/>
    </location>
</feature>
<evidence type="ECO:0000256" key="1">
    <source>
        <dbReference type="SAM" id="Phobius"/>
    </source>
</evidence>
<dbReference type="AlphaFoldDB" id="A0A6J6GAE1"/>
<dbReference type="GO" id="GO:0016747">
    <property type="term" value="F:acyltransferase activity, transferring groups other than amino-acyl groups"/>
    <property type="evidence" value="ECO:0007669"/>
    <property type="project" value="InterPro"/>
</dbReference>
<keyword evidence="1" id="KW-0472">Membrane</keyword>
<dbReference type="InterPro" id="IPR050879">
    <property type="entry name" value="Acyltransferase_3"/>
</dbReference>
<evidence type="ECO:0000259" key="2">
    <source>
        <dbReference type="Pfam" id="PF01757"/>
    </source>
</evidence>
<dbReference type="PANTHER" id="PTHR23028:SF53">
    <property type="entry name" value="ACYL_TRANSF_3 DOMAIN-CONTAINING PROTEIN"/>
    <property type="match status" value="1"/>
</dbReference>
<protein>
    <submittedName>
        <fullName evidence="4">Unannotated protein</fullName>
    </submittedName>
</protein>
<keyword evidence="1" id="KW-0812">Transmembrane</keyword>
<dbReference type="PANTHER" id="PTHR23028">
    <property type="entry name" value="ACETYLTRANSFERASE"/>
    <property type="match status" value="1"/>
</dbReference>
<dbReference type="InterPro" id="IPR043968">
    <property type="entry name" value="SGNH"/>
</dbReference>
<dbReference type="EMBL" id="CAEZUH010000063">
    <property type="protein sequence ID" value="CAB4596105.1"/>
    <property type="molecule type" value="Genomic_DNA"/>
</dbReference>
<feature type="transmembrane region" description="Helical" evidence="1">
    <location>
        <begin position="304"/>
        <end position="325"/>
    </location>
</feature>
<dbReference type="Pfam" id="PF19040">
    <property type="entry name" value="SGNH"/>
    <property type="match status" value="1"/>
</dbReference>
<feature type="transmembrane region" description="Helical" evidence="1">
    <location>
        <begin position="238"/>
        <end position="260"/>
    </location>
</feature>
<name>A0A6J6GAE1_9ZZZZ</name>
<dbReference type="GO" id="GO:0009103">
    <property type="term" value="P:lipopolysaccharide biosynthetic process"/>
    <property type="evidence" value="ECO:0007669"/>
    <property type="project" value="TreeGrafter"/>
</dbReference>
<feature type="transmembrane region" description="Helical" evidence="1">
    <location>
        <begin position="216"/>
        <end position="232"/>
    </location>
</feature>
<dbReference type="GO" id="GO:0016020">
    <property type="term" value="C:membrane"/>
    <property type="evidence" value="ECO:0007669"/>
    <property type="project" value="TreeGrafter"/>
</dbReference>
<feature type="domain" description="Acyltransferase 3" evidence="2">
    <location>
        <begin position="4"/>
        <end position="318"/>
    </location>
</feature>
<gene>
    <name evidence="4" type="ORF">UFOPK1798_00718</name>
</gene>
<keyword evidence="1" id="KW-1133">Transmembrane helix</keyword>
<feature type="transmembrane region" description="Helical" evidence="1">
    <location>
        <begin position="160"/>
        <end position="179"/>
    </location>
</feature>